<keyword evidence="2" id="KW-1185">Reference proteome</keyword>
<dbReference type="InterPro" id="IPR018540">
    <property type="entry name" value="Spo0E-like"/>
</dbReference>
<dbReference type="Gene3D" id="4.10.280.10">
    <property type="entry name" value="Helix-loop-helix DNA-binding domain"/>
    <property type="match status" value="1"/>
</dbReference>
<dbReference type="AlphaFoldDB" id="A0A1M5VDH3"/>
<dbReference type="InterPro" id="IPR037208">
    <property type="entry name" value="Spo0E-like_sf"/>
</dbReference>
<dbReference type="InterPro" id="IPR036638">
    <property type="entry name" value="HLH_DNA-bd_sf"/>
</dbReference>
<evidence type="ECO:0000313" key="1">
    <source>
        <dbReference type="EMBL" id="SHH73174.1"/>
    </source>
</evidence>
<protein>
    <submittedName>
        <fullName evidence="1">Spo0E like sporulation regulatory protein</fullName>
    </submittedName>
</protein>
<accession>A0A1M5VDH3</accession>
<proteinExistence type="predicted"/>
<dbReference type="STRING" id="1123281.SAMN02745180_00856"/>
<organism evidence="1 2">
    <name type="scientific">Sporanaerobacter acetigenes DSM 13106</name>
    <dbReference type="NCBI Taxonomy" id="1123281"/>
    <lineage>
        <taxon>Bacteria</taxon>
        <taxon>Bacillati</taxon>
        <taxon>Bacillota</taxon>
        <taxon>Tissierellia</taxon>
        <taxon>Tissierellales</taxon>
        <taxon>Sporanaerobacteraceae</taxon>
        <taxon>Sporanaerobacter</taxon>
    </lineage>
</organism>
<dbReference type="Proteomes" id="UP000184389">
    <property type="component" value="Unassembled WGS sequence"/>
</dbReference>
<dbReference type="SUPFAM" id="SSF140500">
    <property type="entry name" value="BAS1536-like"/>
    <property type="match status" value="1"/>
</dbReference>
<reference evidence="1 2" key="1">
    <citation type="submission" date="2016-11" db="EMBL/GenBank/DDBJ databases">
        <authorList>
            <person name="Jaros S."/>
            <person name="Januszkiewicz K."/>
            <person name="Wedrychowicz H."/>
        </authorList>
    </citation>
    <scope>NUCLEOTIDE SEQUENCE [LARGE SCALE GENOMIC DNA]</scope>
    <source>
        <strain evidence="1 2">DSM 13106</strain>
    </source>
</reference>
<dbReference type="Pfam" id="PF09388">
    <property type="entry name" value="SpoOE-like"/>
    <property type="match status" value="1"/>
</dbReference>
<name>A0A1M5VDH3_9FIRM</name>
<dbReference type="GO" id="GO:0046983">
    <property type="term" value="F:protein dimerization activity"/>
    <property type="evidence" value="ECO:0007669"/>
    <property type="project" value="InterPro"/>
</dbReference>
<evidence type="ECO:0000313" key="2">
    <source>
        <dbReference type="Proteomes" id="UP000184389"/>
    </source>
</evidence>
<sequence length="72" mass="8869">MEIKYRKEVGILRRKGELINLIEEIEEVKYRLYDLINKNEYNLSAPEVIELSRYLDELIRDYYKFKLKNIDI</sequence>
<dbReference type="EMBL" id="FQXR01000004">
    <property type="protein sequence ID" value="SHH73174.1"/>
    <property type="molecule type" value="Genomic_DNA"/>
</dbReference>
<dbReference type="GO" id="GO:0043937">
    <property type="term" value="P:regulation of sporulation"/>
    <property type="evidence" value="ECO:0007669"/>
    <property type="project" value="InterPro"/>
</dbReference>
<gene>
    <name evidence="1" type="ORF">SAMN02745180_00856</name>
</gene>